<dbReference type="PROSITE" id="PS51704">
    <property type="entry name" value="GP_PDE"/>
    <property type="match status" value="1"/>
</dbReference>
<organism evidence="10 11">
    <name type="scientific">Saccharomyces cerevisiae x Saccharomyces kudriavzevii (strain VIN7)</name>
    <name type="common">Yeast</name>
    <dbReference type="NCBI Taxonomy" id="1095631"/>
    <lineage>
        <taxon>Eukaryota</taxon>
        <taxon>Fungi</taxon>
        <taxon>Dikarya</taxon>
        <taxon>Ascomycota</taxon>
        <taxon>Saccharomycotina</taxon>
        <taxon>Saccharomycetes</taxon>
        <taxon>Saccharomycetales</taxon>
        <taxon>Saccharomycetaceae</taxon>
        <taxon>Saccharomyces</taxon>
    </lineage>
</organism>
<evidence type="ECO:0000256" key="4">
    <source>
        <dbReference type="ARBA" id="ARBA00022801"/>
    </source>
</evidence>
<dbReference type="InterPro" id="IPR052271">
    <property type="entry name" value="GDPD-Related"/>
</dbReference>
<evidence type="ECO:0000256" key="5">
    <source>
        <dbReference type="ARBA" id="ARBA00022989"/>
    </source>
</evidence>
<evidence type="ECO:0000259" key="9">
    <source>
        <dbReference type="PROSITE" id="PS51704"/>
    </source>
</evidence>
<dbReference type="InterPro" id="IPR030395">
    <property type="entry name" value="GP_PDE_dom"/>
</dbReference>
<dbReference type="InterPro" id="IPR017946">
    <property type="entry name" value="PLC-like_Pdiesterase_TIM-brl"/>
</dbReference>
<dbReference type="GO" id="GO:0034479">
    <property type="term" value="F:phosphatidylglycerol phospholipase C activity"/>
    <property type="evidence" value="ECO:0007669"/>
    <property type="project" value="TreeGrafter"/>
</dbReference>
<dbReference type="PhylomeDB" id="H0H1U8"/>
<sequence>MVDISCKTQEGHKMVEIVGHRAFKGKYPENTLLAFEKAYAAGADVIETDLQMTSDGVVVVNHDSDTGRMWNKNLVISESTWEEVKELRCKEDAALAMMTLKEILTWAVGHPGAKLMLDIKFTNEKIIMIKTFADMLEVKNDLKFWQERITWGLWLLDWYDFGIETGVLRDFRVIVISLSLDIASQFVKRSLSLNNPRYKLFGISVHFVSSWTSHFRLKLLPLLMENDIKVYLWTVNKPVDFKYLCELPIHGAITDDPVKARKLCDGHTVTKTPTAGRKFVVPSVTSVDGLRFHAFIKVYNILCTLLYSKWVHIKLCGWSIAYVIFLFLRIIHFL</sequence>
<proteinExistence type="inferred from homology"/>
<evidence type="ECO:0000256" key="2">
    <source>
        <dbReference type="ARBA" id="ARBA00007277"/>
    </source>
</evidence>
<keyword evidence="7 8" id="KW-0472">Membrane</keyword>
<evidence type="ECO:0000313" key="11">
    <source>
        <dbReference type="Proteomes" id="UP000009009"/>
    </source>
</evidence>
<protein>
    <submittedName>
        <fullName evidence="10">Pgc1p</fullName>
    </submittedName>
</protein>
<comment type="caution">
    <text evidence="10">The sequence shown here is derived from an EMBL/GenBank/DDBJ whole genome shotgun (WGS) entry which is preliminary data.</text>
</comment>
<evidence type="ECO:0000256" key="6">
    <source>
        <dbReference type="ARBA" id="ARBA00023098"/>
    </source>
</evidence>
<keyword evidence="4" id="KW-0378">Hydrolase</keyword>
<keyword evidence="11" id="KW-1185">Reference proteome</keyword>
<dbReference type="EMBL" id="AGVY01000376">
    <property type="protein sequence ID" value="EHM99979.1"/>
    <property type="molecule type" value="Genomic_DNA"/>
</dbReference>
<dbReference type="Gene3D" id="3.20.20.190">
    <property type="entry name" value="Phosphatidylinositol (PI) phosphodiesterase"/>
    <property type="match status" value="1"/>
</dbReference>
<evidence type="ECO:0000256" key="1">
    <source>
        <dbReference type="ARBA" id="ARBA00004370"/>
    </source>
</evidence>
<dbReference type="GO" id="GO:0046475">
    <property type="term" value="P:glycerophospholipid catabolic process"/>
    <property type="evidence" value="ECO:0007669"/>
    <property type="project" value="TreeGrafter"/>
</dbReference>
<dbReference type="FunFam" id="3.20.20.190:FF:000058">
    <property type="entry name" value="Pgc1p"/>
    <property type="match status" value="1"/>
</dbReference>
<accession>H0H1U8</accession>
<keyword evidence="5 8" id="KW-1133">Transmembrane helix</keyword>
<evidence type="ECO:0000256" key="7">
    <source>
        <dbReference type="ARBA" id="ARBA00023136"/>
    </source>
</evidence>
<dbReference type="Pfam" id="PF03009">
    <property type="entry name" value="GDPD"/>
    <property type="match status" value="1"/>
</dbReference>
<comment type="subcellular location">
    <subcellularLocation>
        <location evidence="1">Membrane</location>
    </subcellularLocation>
</comment>
<dbReference type="GO" id="GO:0016020">
    <property type="term" value="C:membrane"/>
    <property type="evidence" value="ECO:0007669"/>
    <property type="project" value="UniProtKB-SubCell"/>
</dbReference>
<name>H0H1U8_SACCK</name>
<dbReference type="PANTHER" id="PTHR42758">
    <property type="entry name" value="PHOSPHATIDYLGLYCEROL PHOSPHOLIPASE C"/>
    <property type="match status" value="1"/>
</dbReference>
<comment type="similarity">
    <text evidence="2">Belongs to the glycerophosphoryl diester phosphodiesterase family.</text>
</comment>
<evidence type="ECO:0000313" key="10">
    <source>
        <dbReference type="EMBL" id="EHM99979.1"/>
    </source>
</evidence>
<evidence type="ECO:0000256" key="3">
    <source>
        <dbReference type="ARBA" id="ARBA00022692"/>
    </source>
</evidence>
<dbReference type="SUPFAM" id="SSF51695">
    <property type="entry name" value="PLC-like phosphodiesterases"/>
    <property type="match status" value="1"/>
</dbReference>
<keyword evidence="6" id="KW-0443">Lipid metabolism</keyword>
<evidence type="ECO:0000256" key="8">
    <source>
        <dbReference type="SAM" id="Phobius"/>
    </source>
</evidence>
<feature type="transmembrane region" description="Helical" evidence="8">
    <location>
        <begin position="310"/>
        <end position="331"/>
    </location>
</feature>
<reference evidence="10 11" key="1">
    <citation type="journal article" date="2012" name="FEMS Yeast Res.">
        <title>The genome sequence of the wine yeast VIN7 reveals an allotriploid hybrid genome with Saccharomyces cerevisiae and Saccharomyces kudriavzevii origins.</title>
        <authorList>
            <person name="Borneman A.R."/>
            <person name="Desany B.A."/>
            <person name="Riches D."/>
            <person name="Affourtit J.P."/>
            <person name="Forgan A.H."/>
            <person name="Pretorius I.S."/>
            <person name="Egholm M."/>
            <person name="Chambers P.J."/>
        </authorList>
    </citation>
    <scope>NUCLEOTIDE SEQUENCE [LARGE SCALE GENOMIC DNA]</scope>
    <source>
        <strain evidence="10 11">VIN7</strain>
    </source>
</reference>
<dbReference type="HOGENOM" id="CLU_030006_1_2_1"/>
<dbReference type="CDD" id="cd08570">
    <property type="entry name" value="GDPD_YPL206cp_fungi"/>
    <property type="match status" value="1"/>
</dbReference>
<dbReference type="AlphaFoldDB" id="H0H1U8"/>
<dbReference type="OrthoDB" id="1058301at2759"/>
<dbReference type="GO" id="GO:0005737">
    <property type="term" value="C:cytoplasm"/>
    <property type="evidence" value="ECO:0007669"/>
    <property type="project" value="UniProtKB-ARBA"/>
</dbReference>
<keyword evidence="3 8" id="KW-0812">Transmembrane</keyword>
<dbReference type="Proteomes" id="UP000009009">
    <property type="component" value="Unassembled WGS sequence"/>
</dbReference>
<gene>
    <name evidence="10" type="ORF">VIN7_10265</name>
</gene>
<feature type="domain" description="GP-PDE" evidence="9">
    <location>
        <begin position="15"/>
        <end position="264"/>
    </location>
</feature>
<dbReference type="PANTHER" id="PTHR42758:SF2">
    <property type="entry name" value="PHOSPHATIDYLGLYCEROL PHOSPHOLIPASE C"/>
    <property type="match status" value="1"/>
</dbReference>